<keyword evidence="2" id="KW-1185">Reference proteome</keyword>
<organism evidence="1 2">
    <name type="scientific">Anaerobranca californiensis DSM 14826</name>
    <dbReference type="NCBI Taxonomy" id="1120989"/>
    <lineage>
        <taxon>Bacteria</taxon>
        <taxon>Bacillati</taxon>
        <taxon>Bacillota</taxon>
        <taxon>Clostridia</taxon>
        <taxon>Eubacteriales</taxon>
        <taxon>Proteinivoracaceae</taxon>
        <taxon>Anaerobranca</taxon>
    </lineage>
</organism>
<dbReference type="InterPro" id="IPR016181">
    <property type="entry name" value="Acyl_CoA_acyltransferase"/>
</dbReference>
<evidence type="ECO:0000313" key="1">
    <source>
        <dbReference type="EMBL" id="SHK01287.1"/>
    </source>
</evidence>
<protein>
    <recommendedName>
        <fullName evidence="3">N-acetyltransferase domain-containing protein</fullName>
    </recommendedName>
</protein>
<dbReference type="OrthoDB" id="357176at2"/>
<dbReference type="STRING" id="1120989.SAMN02745227_01300"/>
<name>A0A1M6NZY0_9FIRM</name>
<dbReference type="SUPFAM" id="SSF55729">
    <property type="entry name" value="Acyl-CoA N-acyltransferases (Nat)"/>
    <property type="match status" value="1"/>
</dbReference>
<dbReference type="RefSeq" id="WP_072907287.1">
    <property type="nucleotide sequence ID" value="NZ_FRAI01000012.1"/>
</dbReference>
<dbReference type="Gene3D" id="3.40.630.30">
    <property type="match status" value="1"/>
</dbReference>
<evidence type="ECO:0000313" key="2">
    <source>
        <dbReference type="Proteomes" id="UP000243547"/>
    </source>
</evidence>
<accession>A0A1M6NZY0</accession>
<dbReference type="Proteomes" id="UP000243547">
    <property type="component" value="Unassembled WGS sequence"/>
</dbReference>
<dbReference type="AlphaFoldDB" id="A0A1M6NZY0"/>
<sequence>MKIEIVKLSKGLNLQPLFKEMIKDYQREFGKGAGKYIENKLELVPLGEISPYLLKISDEIVGYLEYEKVTEEKVCFYVLYVIKKYREVEVIKKFLNQALTNLQLEGINQFVVHINPLSTLPLEASLLGCGFKKYLRNEMSIKLKSFTPSSPLEVYPFHPKYLDELKSLMLLAFNGFWYPPRISRERLW</sequence>
<evidence type="ECO:0008006" key="3">
    <source>
        <dbReference type="Google" id="ProtNLM"/>
    </source>
</evidence>
<proteinExistence type="predicted"/>
<gene>
    <name evidence="1" type="ORF">SAMN02745227_01300</name>
</gene>
<reference evidence="2" key="1">
    <citation type="submission" date="2016-11" db="EMBL/GenBank/DDBJ databases">
        <authorList>
            <person name="Varghese N."/>
            <person name="Submissions S."/>
        </authorList>
    </citation>
    <scope>NUCLEOTIDE SEQUENCE [LARGE SCALE GENOMIC DNA]</scope>
    <source>
        <strain evidence="2">DSM 14826</strain>
    </source>
</reference>
<dbReference type="EMBL" id="FRAI01000012">
    <property type="protein sequence ID" value="SHK01287.1"/>
    <property type="molecule type" value="Genomic_DNA"/>
</dbReference>